<accession>A0A1K2IU23</accession>
<keyword evidence="1" id="KW-0472">Membrane</keyword>
<keyword evidence="3" id="KW-1185">Reference proteome</keyword>
<feature type="transmembrane region" description="Helical" evidence="1">
    <location>
        <begin position="7"/>
        <end position="28"/>
    </location>
</feature>
<evidence type="ECO:0000313" key="2">
    <source>
        <dbReference type="EMBL" id="SFZ95937.1"/>
    </source>
</evidence>
<dbReference type="EMBL" id="FPKW01000014">
    <property type="protein sequence ID" value="SFZ95937.1"/>
    <property type="molecule type" value="Genomic_DNA"/>
</dbReference>
<organism evidence="2 3">
    <name type="scientific">Chryseobacterium limigenitum</name>
    <dbReference type="NCBI Taxonomy" id="1612149"/>
    <lineage>
        <taxon>Bacteria</taxon>
        <taxon>Pseudomonadati</taxon>
        <taxon>Bacteroidota</taxon>
        <taxon>Flavobacteriia</taxon>
        <taxon>Flavobacteriales</taxon>
        <taxon>Weeksellaceae</taxon>
        <taxon>Chryseobacterium group</taxon>
        <taxon>Chryseobacterium</taxon>
    </lineage>
</organism>
<evidence type="ECO:0000256" key="1">
    <source>
        <dbReference type="SAM" id="Phobius"/>
    </source>
</evidence>
<keyword evidence="1" id="KW-1133">Transmembrane helix</keyword>
<dbReference type="AlphaFoldDB" id="A0A1K2IU23"/>
<keyword evidence="1" id="KW-0812">Transmembrane</keyword>
<gene>
    <name evidence="2" type="ORF">SAMN05216324_11446</name>
</gene>
<name>A0A1K2IU23_9FLAO</name>
<reference evidence="3" key="1">
    <citation type="submission" date="2016-10" db="EMBL/GenBank/DDBJ databases">
        <authorList>
            <person name="Varghese N."/>
            <person name="Submissions S."/>
        </authorList>
    </citation>
    <scope>NUCLEOTIDE SEQUENCE [LARGE SCALE GENOMIC DNA]</scope>
    <source>
        <strain evidence="3">SUR2</strain>
    </source>
</reference>
<proteinExistence type="predicted"/>
<dbReference type="Proteomes" id="UP000182034">
    <property type="component" value="Unassembled WGS sequence"/>
</dbReference>
<evidence type="ECO:0000313" key="3">
    <source>
        <dbReference type="Proteomes" id="UP000182034"/>
    </source>
</evidence>
<sequence length="46" mass="5763">MIKILKLFFHHLCYSFLITFTIDLLMQIETKFMKKQKKQYTIYILF</sequence>
<protein>
    <submittedName>
        <fullName evidence="2">Uncharacterized protein</fullName>
    </submittedName>
</protein>